<dbReference type="KEGG" id="bct:GEM_5216"/>
<name>A0A9W3PCG4_BURCE</name>
<dbReference type="AlphaFoldDB" id="A0A9W3PCG4"/>
<sequence>MYRLNMLTGNRLRERRVYAPATEAAVRVGVLNRMADLGRPQFVRIA</sequence>
<evidence type="ECO:0000313" key="2">
    <source>
        <dbReference type="Proteomes" id="UP000032866"/>
    </source>
</evidence>
<protein>
    <submittedName>
        <fullName evidence="1">Transposase</fullName>
    </submittedName>
</protein>
<dbReference type="EMBL" id="CP003775">
    <property type="protein sequence ID" value="AFQ51601.1"/>
    <property type="molecule type" value="Genomic_DNA"/>
</dbReference>
<accession>A0A9W3PCG4</accession>
<dbReference type="Proteomes" id="UP000032866">
    <property type="component" value="Chromosome 2"/>
</dbReference>
<gene>
    <name evidence="1" type="ORF">GEM_5216</name>
</gene>
<evidence type="ECO:0000313" key="1">
    <source>
        <dbReference type="EMBL" id="AFQ51601.1"/>
    </source>
</evidence>
<proteinExistence type="predicted"/>
<organism evidence="1 2">
    <name type="scientific">Burkholderia cepacia GG4</name>
    <dbReference type="NCBI Taxonomy" id="1009846"/>
    <lineage>
        <taxon>Bacteria</taxon>
        <taxon>Pseudomonadati</taxon>
        <taxon>Pseudomonadota</taxon>
        <taxon>Betaproteobacteria</taxon>
        <taxon>Burkholderiales</taxon>
        <taxon>Burkholderiaceae</taxon>
        <taxon>Burkholderia</taxon>
        <taxon>Burkholderia cepacia complex</taxon>
    </lineage>
</organism>
<reference evidence="1 2" key="1">
    <citation type="journal article" date="2012" name="J. Bacteriol.">
        <title>Complete Genome Sequence of Burkholderia sp. Strain GG4, a Betaproteobacterium That Reduces 3-Oxo-N-Acylhomoserine Lactones and Produces Different N-Acylhomoserine Lactones.</title>
        <authorList>
            <person name="Hong K.W."/>
            <person name="Koh C.L."/>
            <person name="Sam C.K."/>
            <person name="Yin W.F."/>
            <person name="Chan K.G."/>
        </authorList>
    </citation>
    <scope>NUCLEOTIDE SEQUENCE [LARGE SCALE GENOMIC DNA]</scope>
    <source>
        <strain evidence="1 2">GG4</strain>
    </source>
</reference>